<organism evidence="1 2">
    <name type="scientific">Hymenobacter aquaticus</name>
    <dbReference type="NCBI Taxonomy" id="1867101"/>
    <lineage>
        <taxon>Bacteria</taxon>
        <taxon>Pseudomonadati</taxon>
        <taxon>Bacteroidota</taxon>
        <taxon>Cytophagia</taxon>
        <taxon>Cytophagales</taxon>
        <taxon>Hymenobacteraceae</taxon>
        <taxon>Hymenobacter</taxon>
    </lineage>
</organism>
<protein>
    <submittedName>
        <fullName evidence="1">Uncharacterized protein</fullName>
    </submittedName>
</protein>
<dbReference type="EMBL" id="SRLC01000002">
    <property type="protein sequence ID" value="TGE21848.1"/>
    <property type="molecule type" value="Genomic_DNA"/>
</dbReference>
<dbReference type="OrthoDB" id="526867at2"/>
<dbReference type="Proteomes" id="UP000297549">
    <property type="component" value="Unassembled WGS sequence"/>
</dbReference>
<keyword evidence="2" id="KW-1185">Reference proteome</keyword>
<comment type="caution">
    <text evidence="1">The sequence shown here is derived from an EMBL/GenBank/DDBJ whole genome shotgun (WGS) entry which is preliminary data.</text>
</comment>
<accession>A0A4Z0PVT3</accession>
<reference evidence="1 2" key="1">
    <citation type="submission" date="2019-04" db="EMBL/GenBank/DDBJ databases">
        <authorList>
            <person name="Feng G."/>
            <person name="Zhang J."/>
            <person name="Zhu H."/>
        </authorList>
    </citation>
    <scope>NUCLEOTIDE SEQUENCE [LARGE SCALE GENOMIC DNA]</scope>
    <source>
        <strain evidence="1 2">JCM 31653</strain>
    </source>
</reference>
<evidence type="ECO:0000313" key="1">
    <source>
        <dbReference type="EMBL" id="TGE21848.1"/>
    </source>
</evidence>
<dbReference type="AlphaFoldDB" id="A0A4Z0PVT3"/>
<sequence length="81" mass="9454">MSALMKNLMLDDQGRAFLNNPGKNKVGKTEAPLSKHFDWYKADRGKNGQSVVQWINTYFTTRLNDNARITYPDYNWNLNKQ</sequence>
<evidence type="ECO:0000313" key="2">
    <source>
        <dbReference type="Proteomes" id="UP000297549"/>
    </source>
</evidence>
<dbReference type="RefSeq" id="WP_135464393.1">
    <property type="nucleotide sequence ID" value="NZ_SRLC01000002.1"/>
</dbReference>
<proteinExistence type="predicted"/>
<gene>
    <name evidence="1" type="ORF">E5K00_16405</name>
</gene>
<name>A0A4Z0PVT3_9BACT</name>